<evidence type="ECO:0000313" key="3">
    <source>
        <dbReference type="Proteomes" id="UP000757435"/>
    </source>
</evidence>
<dbReference type="InterPro" id="IPR051465">
    <property type="entry name" value="Cell_Envelope_Struct_Comp"/>
</dbReference>
<gene>
    <name evidence="2" type="ORF">KME15_13030</name>
</gene>
<feature type="domain" description="SLH" evidence="1">
    <location>
        <begin position="61"/>
        <end position="124"/>
    </location>
</feature>
<reference evidence="2" key="1">
    <citation type="submission" date="2021-05" db="EMBL/GenBank/DDBJ databases">
        <authorList>
            <person name="Pietrasiak N."/>
            <person name="Ward R."/>
            <person name="Stajich J.E."/>
            <person name="Kurbessoian T."/>
        </authorList>
    </citation>
    <scope>NUCLEOTIDE SEQUENCE</scope>
    <source>
        <strain evidence="2">UHER 2000/2452</strain>
    </source>
</reference>
<feature type="domain" description="SLH" evidence="1">
    <location>
        <begin position="1"/>
        <end position="60"/>
    </location>
</feature>
<sequence length="678" mass="75293">MPPHFPDIHDHWARSCILALSDRHIVQGFPDGTFRPDASLTRAEFTALLYVSFPSAPKVRNSVYFPDVPLTHWAYKAVIWGYERGLFSGYPEGYFYPDLLIPRMQVMAVLVTALSLPTPANPDETLTLYFDDAAEIPNWTRWAIAAAVLDNRMVNYPNVRLFRPTQNATRAELAAFLCLALEISNAVPLPYATWNIGIYALQDSDPDSLAPYERWDGCARLMRDIQVILTDFRLYSGAIDGRYTSPTEAGLTQFCDFYGLDTMKVGVFDSEFAWALTHADPIAFILAQSKDRQQVYNTYLAQEEGFDAEKLAFLDRGYLTSPYAAEISSFPDRLTQKPDGVTLISPTAIADLYPARGERPAIDAAGLDFLHPDIQQACVCVGSFVDGMIRARWLGKNALQPAQLWSATKILPLLHVLCRANAANSEAKIRDCLVQPMGSSSGYGFYSLAVDLVSYQEKIGSSNAIAALFKQFSTPKELQSWIQQMTGNFNSDFLGRYGEPPLIECPKLWSQALDALLLETPYSDHTGNNALSTYDLTRFISLVGWHNHLFAGAQLPNAQWHSLETVIRALGTDTARYVDVAIEQLGLAAAIESPVILSKLGFGRSDTRYQTELSYVAFVQLIDKRPRAKNKPAILHTIGMALLGANAEGDANAEARQLDARMAAEITEILRQVVTQEL</sequence>
<dbReference type="InterPro" id="IPR001119">
    <property type="entry name" value="SLH_dom"/>
</dbReference>
<comment type="caution">
    <text evidence="2">The sequence shown here is derived from an EMBL/GenBank/DDBJ whole genome shotgun (WGS) entry which is preliminary data.</text>
</comment>
<accession>A0A951QA87</accession>
<dbReference type="AlphaFoldDB" id="A0A951QA87"/>
<dbReference type="Proteomes" id="UP000757435">
    <property type="component" value="Unassembled WGS sequence"/>
</dbReference>
<evidence type="ECO:0000313" key="2">
    <source>
        <dbReference type="EMBL" id="MBW4659592.1"/>
    </source>
</evidence>
<dbReference type="EMBL" id="JAHHHD010000013">
    <property type="protein sequence ID" value="MBW4659592.1"/>
    <property type="molecule type" value="Genomic_DNA"/>
</dbReference>
<dbReference type="PANTHER" id="PTHR43308:SF5">
    <property type="entry name" value="S-LAYER PROTEIN _ PEPTIDOGLYCAN ENDO-BETA-N-ACETYLGLUCOSAMINIDASE"/>
    <property type="match status" value="1"/>
</dbReference>
<protein>
    <submittedName>
        <fullName evidence="2">S-layer homology domain-containing protein</fullName>
    </submittedName>
</protein>
<feature type="domain" description="SLH" evidence="1">
    <location>
        <begin position="127"/>
        <end position="191"/>
    </location>
</feature>
<proteinExistence type="predicted"/>
<name>A0A951QA87_9CYAN</name>
<dbReference type="Pfam" id="PF00395">
    <property type="entry name" value="SLH"/>
    <property type="match status" value="2"/>
</dbReference>
<evidence type="ECO:0000259" key="1">
    <source>
        <dbReference type="PROSITE" id="PS51272"/>
    </source>
</evidence>
<dbReference type="PANTHER" id="PTHR43308">
    <property type="entry name" value="OUTER MEMBRANE PROTEIN ALPHA-RELATED"/>
    <property type="match status" value="1"/>
</dbReference>
<organism evidence="2 3">
    <name type="scientific">Drouetiella hepatica Uher 2000/2452</name>
    <dbReference type="NCBI Taxonomy" id="904376"/>
    <lineage>
        <taxon>Bacteria</taxon>
        <taxon>Bacillati</taxon>
        <taxon>Cyanobacteriota</taxon>
        <taxon>Cyanophyceae</taxon>
        <taxon>Oculatellales</taxon>
        <taxon>Oculatellaceae</taxon>
        <taxon>Drouetiella</taxon>
    </lineage>
</organism>
<reference evidence="2" key="2">
    <citation type="journal article" date="2022" name="Microbiol. Resour. Announc.">
        <title>Metagenome Sequencing to Explore Phylogenomics of Terrestrial Cyanobacteria.</title>
        <authorList>
            <person name="Ward R.D."/>
            <person name="Stajich J.E."/>
            <person name="Johansen J.R."/>
            <person name="Huntemann M."/>
            <person name="Clum A."/>
            <person name="Foster B."/>
            <person name="Foster B."/>
            <person name="Roux S."/>
            <person name="Palaniappan K."/>
            <person name="Varghese N."/>
            <person name="Mukherjee S."/>
            <person name="Reddy T.B.K."/>
            <person name="Daum C."/>
            <person name="Copeland A."/>
            <person name="Chen I.A."/>
            <person name="Ivanova N.N."/>
            <person name="Kyrpides N.C."/>
            <person name="Shapiro N."/>
            <person name="Eloe-Fadrosh E.A."/>
            <person name="Pietrasiak N."/>
        </authorList>
    </citation>
    <scope>NUCLEOTIDE SEQUENCE</scope>
    <source>
        <strain evidence="2">UHER 2000/2452</strain>
    </source>
</reference>
<dbReference type="PROSITE" id="PS51272">
    <property type="entry name" value="SLH"/>
    <property type="match status" value="3"/>
</dbReference>